<proteinExistence type="inferred from homology"/>
<dbReference type="PANTHER" id="PTHR10794:SF39">
    <property type="entry name" value="PROTEIN ABHD15"/>
    <property type="match status" value="1"/>
</dbReference>
<evidence type="ECO:0000256" key="6">
    <source>
        <dbReference type="ARBA" id="ARBA00053358"/>
    </source>
</evidence>
<keyword evidence="12" id="KW-1185">Reference proteome</keyword>
<evidence type="ECO:0000256" key="10">
    <source>
        <dbReference type="SAM" id="SignalP"/>
    </source>
</evidence>
<dbReference type="Gene3D" id="3.40.50.1820">
    <property type="entry name" value="alpha/beta hydrolase"/>
    <property type="match status" value="1"/>
</dbReference>
<evidence type="ECO:0000256" key="2">
    <source>
        <dbReference type="ARBA" id="ARBA00010884"/>
    </source>
</evidence>
<dbReference type="PANTHER" id="PTHR10794">
    <property type="entry name" value="ABHYDROLASE DOMAIN-CONTAINING PROTEIN"/>
    <property type="match status" value="1"/>
</dbReference>
<comment type="function">
    <text evidence="6">May regulate adipocyte lipolysis and liver lipid accumulation.</text>
</comment>
<evidence type="ECO:0000256" key="3">
    <source>
        <dbReference type="ARBA" id="ARBA00022525"/>
    </source>
</evidence>
<dbReference type="Ensembl" id="ENSGAGT00000012370.1">
    <property type="protein sequence ID" value="ENSGAGP00000010798.1"/>
    <property type="gene ID" value="ENSGAGG00000008397.1"/>
</dbReference>
<evidence type="ECO:0000256" key="8">
    <source>
        <dbReference type="ARBA" id="ARBA00072863"/>
    </source>
</evidence>
<keyword evidence="5 10" id="KW-0732">Signal</keyword>
<dbReference type="GO" id="GO:0034338">
    <property type="term" value="F:short-chain carboxylesterase activity"/>
    <property type="evidence" value="ECO:0007669"/>
    <property type="project" value="TreeGrafter"/>
</dbReference>
<name>A0A452H7V2_9SAUR</name>
<dbReference type="FunFam" id="3.40.50.1820:FF:000103">
    <property type="entry name" value="Abhydrolase domain-containing 15"/>
    <property type="match status" value="1"/>
</dbReference>
<reference evidence="11" key="3">
    <citation type="submission" date="2025-09" db="UniProtKB">
        <authorList>
            <consortium name="Ensembl"/>
        </authorList>
    </citation>
    <scope>IDENTIFICATION</scope>
</reference>
<evidence type="ECO:0000256" key="5">
    <source>
        <dbReference type="ARBA" id="ARBA00022729"/>
    </source>
</evidence>
<dbReference type="GO" id="GO:0047372">
    <property type="term" value="F:monoacylglycerol lipase activity"/>
    <property type="evidence" value="ECO:0007669"/>
    <property type="project" value="TreeGrafter"/>
</dbReference>
<dbReference type="InterPro" id="IPR029058">
    <property type="entry name" value="AB_hydrolase_fold"/>
</dbReference>
<evidence type="ECO:0000313" key="12">
    <source>
        <dbReference type="Proteomes" id="UP000291020"/>
    </source>
</evidence>
<evidence type="ECO:0000256" key="1">
    <source>
        <dbReference type="ARBA" id="ARBA00004613"/>
    </source>
</evidence>
<organism evidence="11 12">
    <name type="scientific">Gopherus agassizii</name>
    <name type="common">Agassiz's desert tortoise</name>
    <dbReference type="NCBI Taxonomy" id="38772"/>
    <lineage>
        <taxon>Eukaryota</taxon>
        <taxon>Metazoa</taxon>
        <taxon>Chordata</taxon>
        <taxon>Craniata</taxon>
        <taxon>Vertebrata</taxon>
        <taxon>Euteleostomi</taxon>
        <taxon>Archelosauria</taxon>
        <taxon>Testudinata</taxon>
        <taxon>Testudines</taxon>
        <taxon>Cryptodira</taxon>
        <taxon>Durocryptodira</taxon>
        <taxon>Testudinoidea</taxon>
        <taxon>Testudinidae</taxon>
        <taxon>Gopherus</taxon>
    </lineage>
</organism>
<accession>A0A452H7V2</accession>
<comment type="similarity">
    <text evidence="2">Belongs to the AB hydrolase superfamily. AB hydrolase 4 family.</text>
</comment>
<dbReference type="Proteomes" id="UP000291020">
    <property type="component" value="Unassembled WGS sequence"/>
</dbReference>
<dbReference type="STRING" id="38772.ENSGAGP00000010798"/>
<dbReference type="AlphaFoldDB" id="A0A452H7V2"/>
<dbReference type="ESTHER" id="9saur-a0a452h7v2">
    <property type="family name" value="abh_upf0017"/>
</dbReference>
<evidence type="ECO:0000313" key="11">
    <source>
        <dbReference type="Ensembl" id="ENSGAGP00000010798.1"/>
    </source>
</evidence>
<evidence type="ECO:0000256" key="7">
    <source>
        <dbReference type="ARBA" id="ARBA00066099"/>
    </source>
</evidence>
<dbReference type="SUPFAM" id="SSF53474">
    <property type="entry name" value="alpha/beta-Hydrolases"/>
    <property type="match status" value="1"/>
</dbReference>
<reference evidence="11" key="2">
    <citation type="submission" date="2025-08" db="UniProtKB">
        <authorList>
            <consortium name="Ensembl"/>
        </authorList>
    </citation>
    <scope>IDENTIFICATION</scope>
</reference>
<dbReference type="InterPro" id="IPR050960">
    <property type="entry name" value="AB_hydrolase_4_sf"/>
</dbReference>
<reference evidence="12" key="1">
    <citation type="journal article" date="2017" name="PLoS ONE">
        <title>The Agassiz's desert tortoise genome provides a resource for the conservation of a threatened species.</title>
        <authorList>
            <person name="Tollis M."/>
            <person name="DeNardo D.F."/>
            <person name="Cornelius J.A."/>
            <person name="Dolby G.A."/>
            <person name="Edwards T."/>
            <person name="Henen B.T."/>
            <person name="Karl A.E."/>
            <person name="Murphy R.W."/>
            <person name="Kusumi K."/>
        </authorList>
    </citation>
    <scope>NUCLEOTIDE SEQUENCE [LARGE SCALE GENOMIC DNA]</scope>
</reference>
<keyword evidence="4" id="KW-0597">Phosphoprotein</keyword>
<evidence type="ECO:0000256" key="4">
    <source>
        <dbReference type="ARBA" id="ARBA00022553"/>
    </source>
</evidence>
<comment type="subunit">
    <text evidence="7">Interacts with PDE3B; this interaction regulates PDE3B's stability and expression and, thereby, impacts the antilipolytic action of insulin.</text>
</comment>
<sequence>MLALGSLAAWVLALALLCLLATELWGPGRGSLLPSREPGGAGEEEDGDNVIGEEGPGAGHCRLICKSSALAQSLLRSLRRGTALQSGRWLWRTWPKLQTTFQLLFPPAHQPELARELLQLADGGLVALDWVVGPRGTGKRSRATTAFGSPPVLLVLPNASGKVTRGVLHLCLLALEQGYKPVIFNRRGHNGSPLASLKLQAFGDPADLKEAVTYIRVRQPGSSLCAVSEGSGSGLLLSYLGECGSSSYLAAAACISPVFRCQEWLETGCPWLYEWSLLLHQKRGLSRYATALAEVVETGRLFRSRSLREFEETLFCQTKRHPVTWDAYWDRNDPLREVDEAAVPVLCICSADDPVRGPPANTLPMELFHSSPYFFLLLTPHGGHCGFLREGPCSWSHEVTLEYFTAVAEFFRTEERLKGLQRYRKGVLQKREASSAACHLQEIFSWQRSYTR</sequence>
<evidence type="ECO:0000256" key="9">
    <source>
        <dbReference type="ARBA" id="ARBA00082877"/>
    </source>
</evidence>
<feature type="chain" id="PRO_5019447359" description="Protein ABHD15" evidence="10">
    <location>
        <begin position="31"/>
        <end position="452"/>
    </location>
</feature>
<dbReference type="GO" id="GO:0005576">
    <property type="term" value="C:extracellular region"/>
    <property type="evidence" value="ECO:0007669"/>
    <property type="project" value="UniProtKB-SubCell"/>
</dbReference>
<keyword evidence="3" id="KW-0964">Secreted</keyword>
<comment type="subcellular location">
    <subcellularLocation>
        <location evidence="1">Secreted</location>
    </subcellularLocation>
</comment>
<protein>
    <recommendedName>
        <fullName evidence="8">Protein ABHD15</fullName>
    </recommendedName>
    <alternativeName>
        <fullName evidence="9">Alpha/beta hydrolase domain-containing protein 15</fullName>
    </alternativeName>
</protein>
<feature type="signal peptide" evidence="10">
    <location>
        <begin position="1"/>
        <end position="30"/>
    </location>
</feature>